<dbReference type="EMBL" id="BMAO01017417">
    <property type="protein sequence ID" value="GFR15509.1"/>
    <property type="molecule type" value="Genomic_DNA"/>
</dbReference>
<sequence>MRRIGARHQWKTADQQSEQEFNWKTGVLRNGPKFNWKTGICGETDPEYNWKTEIRETDRVQLEKPLMGERDR</sequence>
<gene>
    <name evidence="1" type="ORF">TNCT_632131</name>
</gene>
<organism evidence="1 2">
    <name type="scientific">Trichonephila clavata</name>
    <name type="common">Joro spider</name>
    <name type="synonym">Nephila clavata</name>
    <dbReference type="NCBI Taxonomy" id="2740835"/>
    <lineage>
        <taxon>Eukaryota</taxon>
        <taxon>Metazoa</taxon>
        <taxon>Ecdysozoa</taxon>
        <taxon>Arthropoda</taxon>
        <taxon>Chelicerata</taxon>
        <taxon>Arachnida</taxon>
        <taxon>Araneae</taxon>
        <taxon>Araneomorphae</taxon>
        <taxon>Entelegynae</taxon>
        <taxon>Araneoidea</taxon>
        <taxon>Nephilidae</taxon>
        <taxon>Trichonephila</taxon>
    </lineage>
</organism>
<accession>A0A8X6H2T6</accession>
<evidence type="ECO:0000313" key="1">
    <source>
        <dbReference type="EMBL" id="GFR15509.1"/>
    </source>
</evidence>
<proteinExistence type="predicted"/>
<dbReference type="AlphaFoldDB" id="A0A8X6H2T6"/>
<protein>
    <submittedName>
        <fullName evidence="1">Uncharacterized protein</fullName>
    </submittedName>
</protein>
<keyword evidence="2" id="KW-1185">Reference proteome</keyword>
<evidence type="ECO:0000313" key="2">
    <source>
        <dbReference type="Proteomes" id="UP000887116"/>
    </source>
</evidence>
<comment type="caution">
    <text evidence="1">The sequence shown here is derived from an EMBL/GenBank/DDBJ whole genome shotgun (WGS) entry which is preliminary data.</text>
</comment>
<name>A0A8X6H2T6_TRICU</name>
<dbReference type="Proteomes" id="UP000887116">
    <property type="component" value="Unassembled WGS sequence"/>
</dbReference>
<reference evidence="1" key="1">
    <citation type="submission" date="2020-07" db="EMBL/GenBank/DDBJ databases">
        <title>Multicomponent nature underlies the extraordinary mechanical properties of spider dragline silk.</title>
        <authorList>
            <person name="Kono N."/>
            <person name="Nakamura H."/>
            <person name="Mori M."/>
            <person name="Yoshida Y."/>
            <person name="Ohtoshi R."/>
            <person name="Malay A.D."/>
            <person name="Moran D.A.P."/>
            <person name="Tomita M."/>
            <person name="Numata K."/>
            <person name="Arakawa K."/>
        </authorList>
    </citation>
    <scope>NUCLEOTIDE SEQUENCE</scope>
</reference>